<keyword evidence="3" id="KW-1185">Reference proteome</keyword>
<keyword evidence="1" id="KW-0472">Membrane</keyword>
<keyword evidence="1" id="KW-0812">Transmembrane</keyword>
<evidence type="ECO:0000256" key="1">
    <source>
        <dbReference type="SAM" id="Phobius"/>
    </source>
</evidence>
<accession>A0AA39K2I8</accession>
<evidence type="ECO:0000313" key="2">
    <source>
        <dbReference type="EMBL" id="KAK0452186.1"/>
    </source>
</evidence>
<comment type="caution">
    <text evidence="2">The sequence shown here is derived from an EMBL/GenBank/DDBJ whole genome shotgun (WGS) entry which is preliminary data.</text>
</comment>
<dbReference type="AlphaFoldDB" id="A0AA39K2I8"/>
<feature type="transmembrane region" description="Helical" evidence="1">
    <location>
        <begin position="167"/>
        <end position="187"/>
    </location>
</feature>
<proteinExistence type="predicted"/>
<reference evidence="2" key="1">
    <citation type="submission" date="2023-06" db="EMBL/GenBank/DDBJ databases">
        <authorList>
            <consortium name="Lawrence Berkeley National Laboratory"/>
            <person name="Ahrendt S."/>
            <person name="Sahu N."/>
            <person name="Indic B."/>
            <person name="Wong-Bajracharya J."/>
            <person name="Merenyi Z."/>
            <person name="Ke H.-M."/>
            <person name="Monk M."/>
            <person name="Kocsube S."/>
            <person name="Drula E."/>
            <person name="Lipzen A."/>
            <person name="Balint B."/>
            <person name="Henrissat B."/>
            <person name="Andreopoulos B."/>
            <person name="Martin F.M."/>
            <person name="Harder C.B."/>
            <person name="Rigling D."/>
            <person name="Ford K.L."/>
            <person name="Foster G.D."/>
            <person name="Pangilinan J."/>
            <person name="Papanicolaou A."/>
            <person name="Barry K."/>
            <person name="LaButti K."/>
            <person name="Viragh M."/>
            <person name="Koriabine M."/>
            <person name="Yan M."/>
            <person name="Riley R."/>
            <person name="Champramary S."/>
            <person name="Plett K.L."/>
            <person name="Tsai I.J."/>
            <person name="Slot J."/>
            <person name="Sipos G."/>
            <person name="Plett J."/>
            <person name="Nagy L.G."/>
            <person name="Grigoriev I.V."/>
        </authorList>
    </citation>
    <scope>NUCLEOTIDE SEQUENCE</scope>
    <source>
        <strain evidence="2">CCBAS 213</strain>
    </source>
</reference>
<organism evidence="2 3">
    <name type="scientific">Armillaria tabescens</name>
    <name type="common">Ringless honey mushroom</name>
    <name type="synonym">Agaricus tabescens</name>
    <dbReference type="NCBI Taxonomy" id="1929756"/>
    <lineage>
        <taxon>Eukaryota</taxon>
        <taxon>Fungi</taxon>
        <taxon>Dikarya</taxon>
        <taxon>Basidiomycota</taxon>
        <taxon>Agaricomycotina</taxon>
        <taxon>Agaricomycetes</taxon>
        <taxon>Agaricomycetidae</taxon>
        <taxon>Agaricales</taxon>
        <taxon>Marasmiineae</taxon>
        <taxon>Physalacriaceae</taxon>
        <taxon>Desarmillaria</taxon>
    </lineage>
</organism>
<protein>
    <submittedName>
        <fullName evidence="2">Uncharacterized protein</fullName>
    </submittedName>
</protein>
<dbReference type="RefSeq" id="XP_060328020.1">
    <property type="nucleotide sequence ID" value="XM_060480872.1"/>
</dbReference>
<keyword evidence="1" id="KW-1133">Transmembrane helix</keyword>
<evidence type="ECO:0000313" key="3">
    <source>
        <dbReference type="Proteomes" id="UP001175211"/>
    </source>
</evidence>
<feature type="transmembrane region" description="Helical" evidence="1">
    <location>
        <begin position="199"/>
        <end position="221"/>
    </location>
</feature>
<dbReference type="EMBL" id="JAUEPS010000031">
    <property type="protein sequence ID" value="KAK0452186.1"/>
    <property type="molecule type" value="Genomic_DNA"/>
</dbReference>
<name>A0AA39K2I8_ARMTA</name>
<dbReference type="InterPro" id="IPR027948">
    <property type="entry name" value="DUF4436"/>
</dbReference>
<sequence length="288" mass="32416">MPTDPYFVWNVTSWSMGAHDHDPRNKHPMFHTKLIVYPGYKHGLDSSHASLVYYPFDSYQSQIIAFAQDATTNKSVPLVLNSATALFPTSSSGFKIKTDNLSEKPDYLKDMKPGHRVINVLVTIECSALVIVYCLVITFTFWLVTLMSSLIMIATVVFGFRQRNEIVVIPAGTVFAFTQLRSSMPGATEGLGDILDFAGILPCLILLSISAVTMVGIYLFADPDHPSRRSFTWSELENALHHYIQPIWITAQEWVRRARFRIMTAGRILRAPHNVEILLTDIAHENQA</sequence>
<dbReference type="Pfam" id="PF14494">
    <property type="entry name" value="DUF4436"/>
    <property type="match status" value="1"/>
</dbReference>
<feature type="transmembrane region" description="Helical" evidence="1">
    <location>
        <begin position="141"/>
        <end position="160"/>
    </location>
</feature>
<gene>
    <name evidence="2" type="ORF">EV420DRAFT_1766253</name>
</gene>
<dbReference type="GeneID" id="85364420"/>
<feature type="transmembrane region" description="Helical" evidence="1">
    <location>
        <begin position="117"/>
        <end position="135"/>
    </location>
</feature>
<dbReference type="Proteomes" id="UP001175211">
    <property type="component" value="Unassembled WGS sequence"/>
</dbReference>